<protein>
    <recommendedName>
        <fullName evidence="5">ShKT domain-containing protein</fullName>
    </recommendedName>
</protein>
<dbReference type="EMBL" id="AZBU02000002">
    <property type="protein sequence ID" value="TKR92105.1"/>
    <property type="molecule type" value="Genomic_DNA"/>
</dbReference>
<reference evidence="4" key="1">
    <citation type="submission" date="2013-11" db="EMBL/GenBank/DDBJ databases">
        <authorList>
            <person name="Sternberg P."/>
            <person name="Dillman A."/>
            <person name="Macchietto M."/>
        </authorList>
    </citation>
    <scope>NUCLEOTIDE SEQUENCE</scope>
    <source>
        <strain evidence="4">ALL</strain>
    </source>
</reference>
<keyword evidence="1" id="KW-0732">Signal</keyword>
<feature type="domain" description="ShKT" evidence="2">
    <location>
        <begin position="71"/>
        <end position="107"/>
    </location>
</feature>
<gene>
    <name evidence="4" type="ORF">L596_006821</name>
</gene>
<dbReference type="InterPro" id="IPR003582">
    <property type="entry name" value="ShKT_dom"/>
</dbReference>
<comment type="caution">
    <text evidence="4">The sequence shown here is derived from an EMBL/GenBank/DDBJ whole genome shotgun (WGS) entry which is preliminary data.</text>
</comment>
<dbReference type="Gene3D" id="1.10.10.1940">
    <property type="match status" value="1"/>
</dbReference>
<reference evidence="4" key="2">
    <citation type="journal article" date="2015" name="Genome Biol.">
        <title>Comparative genomics of Steinernema reveals deeply conserved gene regulatory networks.</title>
        <authorList>
            <person name="Dillman A.R."/>
            <person name="Macchietto M."/>
            <person name="Porter C.F."/>
            <person name="Rogers A."/>
            <person name="Williams B."/>
            <person name="Antoshechkin I."/>
            <person name="Lee M.M."/>
            <person name="Goodwin Z."/>
            <person name="Lu X."/>
            <person name="Lewis E.E."/>
            <person name="Goodrich-Blair H."/>
            <person name="Stock S.P."/>
            <person name="Adams B.J."/>
            <person name="Sternberg P.W."/>
            <person name="Mortazavi A."/>
        </authorList>
    </citation>
    <scope>NUCLEOTIDE SEQUENCE [LARGE SCALE GENOMIC DNA]</scope>
    <source>
        <strain evidence="4">ALL</strain>
    </source>
</reference>
<proteinExistence type="predicted"/>
<organism evidence="4">
    <name type="scientific">Steinernema carpocapsae</name>
    <name type="common">Entomopathogenic nematode</name>
    <dbReference type="NCBI Taxonomy" id="34508"/>
    <lineage>
        <taxon>Eukaryota</taxon>
        <taxon>Metazoa</taxon>
        <taxon>Ecdysozoa</taxon>
        <taxon>Nematoda</taxon>
        <taxon>Chromadorea</taxon>
        <taxon>Rhabditida</taxon>
        <taxon>Tylenchina</taxon>
        <taxon>Panagrolaimomorpha</taxon>
        <taxon>Strongyloidoidea</taxon>
        <taxon>Steinernematidae</taxon>
        <taxon>Steinernema</taxon>
    </lineage>
</organism>
<dbReference type="AlphaFoldDB" id="A0A4V6A5Q9"/>
<evidence type="ECO:0000256" key="1">
    <source>
        <dbReference type="SAM" id="SignalP"/>
    </source>
</evidence>
<sequence length="131" mass="14035">MTSFIRTVFYFLIASPLVAAQNCPGGASLPAVNGVCPPGFTHIGNDNCCPNVIPSSQGNPFVGPLGGSRTCNDLLDRDSCVSKEYLCTHSNYRSFMAYFCASTCNACEELNGRPTFPTPVRSLLCKDANLK</sequence>
<reference evidence="4" key="3">
    <citation type="journal article" date="2019" name="G3 (Bethesda)">
        <title>Hybrid Assembly of the Genome of the Entomopathogenic Nematode Steinernema carpocapsae Identifies the X-Chromosome.</title>
        <authorList>
            <person name="Serra L."/>
            <person name="Macchietto M."/>
            <person name="Macias-Munoz A."/>
            <person name="McGill C.J."/>
            <person name="Rodriguez I.M."/>
            <person name="Rodriguez B."/>
            <person name="Murad R."/>
            <person name="Mortazavi A."/>
        </authorList>
    </citation>
    <scope>NUCLEOTIDE SEQUENCE</scope>
    <source>
        <strain evidence="4">ALL</strain>
    </source>
</reference>
<dbReference type="PANTHER" id="PTHR46219:SF5">
    <property type="entry name" value="SHKT DOMAIN-CONTAINING PROTEIN"/>
    <property type="match status" value="1"/>
</dbReference>
<feature type="chain" id="PRO_5021020772" description="ShKT domain-containing protein" evidence="1">
    <location>
        <begin position="21"/>
        <end position="131"/>
    </location>
</feature>
<name>A0A4V6A5Q9_STECR</name>
<evidence type="ECO:0000259" key="3">
    <source>
        <dbReference type="Pfam" id="PF04942"/>
    </source>
</evidence>
<feature type="signal peptide" evidence="1">
    <location>
        <begin position="1"/>
        <end position="20"/>
    </location>
</feature>
<feature type="domain" description="CC" evidence="3">
    <location>
        <begin position="23"/>
        <end position="51"/>
    </location>
</feature>
<evidence type="ECO:0000313" key="4">
    <source>
        <dbReference type="EMBL" id="TKR92105.1"/>
    </source>
</evidence>
<evidence type="ECO:0008006" key="5">
    <source>
        <dbReference type="Google" id="ProtNLM"/>
    </source>
</evidence>
<dbReference type="InterPro" id="IPR007026">
    <property type="entry name" value="CC_domain"/>
</dbReference>
<dbReference type="Pfam" id="PF04942">
    <property type="entry name" value="CC"/>
    <property type="match status" value="1"/>
</dbReference>
<dbReference type="Pfam" id="PF01549">
    <property type="entry name" value="ShK"/>
    <property type="match status" value="1"/>
</dbReference>
<dbReference type="PANTHER" id="PTHR46219">
    <property type="entry name" value="PROTEIN CBG11138"/>
    <property type="match status" value="1"/>
</dbReference>
<evidence type="ECO:0000259" key="2">
    <source>
        <dbReference type="Pfam" id="PF01549"/>
    </source>
</evidence>
<dbReference type="OrthoDB" id="5813795at2759"/>
<accession>A0A4V6A5Q9</accession>